<reference evidence="2 3" key="1">
    <citation type="journal article" date="2011" name="Cell">
        <title>The monarch butterfly genome yields insights into long-distance migration.</title>
        <authorList>
            <person name="Zhan S."/>
            <person name="Merlin C."/>
            <person name="Boore J.L."/>
            <person name="Reppert S.M."/>
        </authorList>
    </citation>
    <scope>NUCLEOTIDE SEQUENCE [LARGE SCALE GENOMIC DNA]</scope>
    <source>
        <strain evidence="2">F-2</strain>
    </source>
</reference>
<accession>A0A212F065</accession>
<dbReference type="PANTHER" id="PTHR21096">
    <property type="entry name" value="PROTEIN FAM136A"/>
    <property type="match status" value="1"/>
</dbReference>
<evidence type="ECO:0000313" key="3">
    <source>
        <dbReference type="Proteomes" id="UP000007151"/>
    </source>
</evidence>
<comment type="caution">
    <text evidence="2">The sequence shown here is derived from an EMBL/GenBank/DDBJ whole genome shotgun (WGS) entry which is preliminary data.</text>
</comment>
<dbReference type="InterPro" id="IPR008560">
    <property type="entry name" value="DUF842_euk"/>
</dbReference>
<evidence type="ECO:0000256" key="1">
    <source>
        <dbReference type="ARBA" id="ARBA00009952"/>
    </source>
</evidence>
<dbReference type="InParanoid" id="A0A212F065"/>
<dbReference type="KEGG" id="dpl:KGM_206737"/>
<protein>
    <submittedName>
        <fullName evidence="2">FAM136A like protein</fullName>
    </submittedName>
</protein>
<dbReference type="PANTHER" id="PTHR21096:SF0">
    <property type="entry name" value="PROTEIN FAM136A"/>
    <property type="match status" value="1"/>
</dbReference>
<evidence type="ECO:0000313" key="2">
    <source>
        <dbReference type="EMBL" id="OWR47084.1"/>
    </source>
</evidence>
<gene>
    <name evidence="2" type="ORF">KGM_206737</name>
</gene>
<organism evidence="2 3">
    <name type="scientific">Danaus plexippus plexippus</name>
    <dbReference type="NCBI Taxonomy" id="278856"/>
    <lineage>
        <taxon>Eukaryota</taxon>
        <taxon>Metazoa</taxon>
        <taxon>Ecdysozoa</taxon>
        <taxon>Arthropoda</taxon>
        <taxon>Hexapoda</taxon>
        <taxon>Insecta</taxon>
        <taxon>Pterygota</taxon>
        <taxon>Neoptera</taxon>
        <taxon>Endopterygota</taxon>
        <taxon>Lepidoptera</taxon>
        <taxon>Glossata</taxon>
        <taxon>Ditrysia</taxon>
        <taxon>Papilionoidea</taxon>
        <taxon>Nymphalidae</taxon>
        <taxon>Danainae</taxon>
        <taxon>Danaini</taxon>
        <taxon>Danaina</taxon>
        <taxon>Danaus</taxon>
        <taxon>Danaus</taxon>
    </lineage>
</organism>
<proteinExistence type="inferred from homology"/>
<dbReference type="Proteomes" id="UP000007151">
    <property type="component" value="Unassembled WGS sequence"/>
</dbReference>
<sequence>MVEAQKYRIEQEMTNLVNELDRSYLRKMQGDMHRCAANCCDDQQSSLERVHGCIEKCTTPLNQANNYVQIDKATIQFENCAVKCVDKHIGLIPGMMKAMKKVLASGKPPPVNGVLVETLYPPVIPSCGCGIIDSCGYQSQCGYSAINYVSDGVVDIYRTPFVPDYIYPTSAIDVATPVCECSRDRYDLICSRATIPPLPPVIGCSKYLRQIIIPPPFL</sequence>
<keyword evidence="3" id="KW-1185">Reference proteome</keyword>
<name>A0A212F065_DANPL</name>
<dbReference type="AlphaFoldDB" id="A0A212F065"/>
<dbReference type="GO" id="GO:0005737">
    <property type="term" value="C:cytoplasm"/>
    <property type="evidence" value="ECO:0007669"/>
    <property type="project" value="TreeGrafter"/>
</dbReference>
<dbReference type="EMBL" id="AGBW02011186">
    <property type="protein sequence ID" value="OWR47084.1"/>
    <property type="molecule type" value="Genomic_DNA"/>
</dbReference>
<dbReference type="eggNOG" id="KOG3377">
    <property type="taxonomic scope" value="Eukaryota"/>
</dbReference>
<dbReference type="Pfam" id="PF05811">
    <property type="entry name" value="DUF842"/>
    <property type="match status" value="1"/>
</dbReference>
<comment type="similarity">
    <text evidence="1">Belongs to the FAM136 family.</text>
</comment>